<dbReference type="SUPFAM" id="SSF52799">
    <property type="entry name" value="(Phosphotyrosine protein) phosphatases II"/>
    <property type="match status" value="1"/>
</dbReference>
<evidence type="ECO:0000256" key="1">
    <source>
        <dbReference type="ARBA" id="ARBA00009580"/>
    </source>
</evidence>
<keyword evidence="7" id="KW-0449">Lipoprotein</keyword>
<dbReference type="AlphaFoldDB" id="A0A9P8D3G6"/>
<evidence type="ECO:0000256" key="2">
    <source>
        <dbReference type="ARBA" id="ARBA00013064"/>
    </source>
</evidence>
<dbReference type="SMART" id="SM00404">
    <property type="entry name" value="PTPc_motif"/>
    <property type="match status" value="1"/>
</dbReference>
<keyword evidence="8" id="KW-0636">Prenylation</keyword>
<dbReference type="PANTHER" id="PTHR23339">
    <property type="entry name" value="TYROSINE SPECIFIC PROTEIN PHOSPHATASE AND DUAL SPECIFICITY PROTEIN PHOSPHATASE"/>
    <property type="match status" value="1"/>
</dbReference>
<dbReference type="InterPro" id="IPR029021">
    <property type="entry name" value="Prot-tyrosine_phosphatase-like"/>
</dbReference>
<dbReference type="InterPro" id="IPR050561">
    <property type="entry name" value="PTP"/>
</dbReference>
<dbReference type="PROSITE" id="PS50056">
    <property type="entry name" value="TYR_PHOSPHATASE_2"/>
    <property type="match status" value="1"/>
</dbReference>
<accession>A0A9P8D3G6</accession>
<evidence type="ECO:0000256" key="10">
    <source>
        <dbReference type="SAM" id="MobiDB-lite"/>
    </source>
</evidence>
<keyword evidence="3" id="KW-0488">Methylation</keyword>
<dbReference type="InterPro" id="IPR000387">
    <property type="entry name" value="Tyr_Pase_dom"/>
</dbReference>
<feature type="domain" description="Tyrosine specific protein phosphatases" evidence="11">
    <location>
        <begin position="81"/>
        <end position="149"/>
    </location>
</feature>
<proteinExistence type="inferred from homology"/>
<protein>
    <recommendedName>
        <fullName evidence="2">protein-tyrosine-phosphatase</fullName>
        <ecNumber evidence="2">3.1.3.48</ecNumber>
    </recommendedName>
</protein>
<keyword evidence="4" id="KW-0378">Hydrolase</keyword>
<evidence type="ECO:0000256" key="4">
    <source>
        <dbReference type="ARBA" id="ARBA00022801"/>
    </source>
</evidence>
<dbReference type="CDD" id="cd14500">
    <property type="entry name" value="PTP-IVa"/>
    <property type="match status" value="1"/>
</dbReference>
<comment type="similarity">
    <text evidence="1">Belongs to the protein-tyrosine phosphatase family.</text>
</comment>
<feature type="compositionally biased region" description="Polar residues" evidence="10">
    <location>
        <begin position="172"/>
        <end position="185"/>
    </location>
</feature>
<evidence type="ECO:0000256" key="8">
    <source>
        <dbReference type="ARBA" id="ARBA00023289"/>
    </source>
</evidence>
<evidence type="ECO:0000313" key="13">
    <source>
        <dbReference type="Proteomes" id="UP000717515"/>
    </source>
</evidence>
<dbReference type="EMBL" id="JAIFTL010000002">
    <property type="protein sequence ID" value="KAG9327699.1"/>
    <property type="molecule type" value="Genomic_DNA"/>
</dbReference>
<keyword evidence="6" id="KW-1015">Disulfide bond</keyword>
<sequence>MPRVSISPITVGKLRFLILDCPSDNTIAAYLPILDEHNVTDLVRICEGSPYDPKPLSDAGIHVHDDMKFQDGTAPGKDVVARWLDLNDRVFYNYGETEKCIAVHCISGIGRAPVLVAISLIEGGMDPLDAITYIRKARRGALNRVQIAFLDSYKKRKQGFGAKKPPNKSVGAVSNNSVGDSSKQPAGSGPGIAKKKSGFIAKLFGK</sequence>
<evidence type="ECO:0000256" key="9">
    <source>
        <dbReference type="ARBA" id="ARBA00051722"/>
    </source>
</evidence>
<evidence type="ECO:0000256" key="6">
    <source>
        <dbReference type="ARBA" id="ARBA00023157"/>
    </source>
</evidence>
<reference evidence="12" key="1">
    <citation type="submission" date="2021-07" db="EMBL/GenBank/DDBJ databases">
        <title>Draft genome of Mortierella alpina, strain LL118, isolated from an aspen leaf litter sample.</title>
        <authorList>
            <person name="Yang S."/>
            <person name="Vinatzer B.A."/>
        </authorList>
    </citation>
    <scope>NUCLEOTIDE SEQUENCE</scope>
    <source>
        <strain evidence="12">LL118</strain>
    </source>
</reference>
<evidence type="ECO:0000256" key="7">
    <source>
        <dbReference type="ARBA" id="ARBA00023288"/>
    </source>
</evidence>
<dbReference type="InterPro" id="IPR003595">
    <property type="entry name" value="Tyr_Pase_cat"/>
</dbReference>
<gene>
    <name evidence="12" type="ORF">KVV02_006403</name>
</gene>
<comment type="caution">
    <text evidence="12">The sequence shown here is derived from an EMBL/GenBank/DDBJ whole genome shotgun (WGS) entry which is preliminary data.</text>
</comment>
<keyword evidence="5" id="KW-0904">Protein phosphatase</keyword>
<evidence type="ECO:0000256" key="5">
    <source>
        <dbReference type="ARBA" id="ARBA00022912"/>
    </source>
</evidence>
<dbReference type="EC" id="3.1.3.48" evidence="2"/>
<dbReference type="Proteomes" id="UP000717515">
    <property type="component" value="Unassembled WGS sequence"/>
</dbReference>
<dbReference type="FunFam" id="3.90.190.10:FF:000086">
    <property type="entry name" value="Protein tyrosine phosphatase-like protein"/>
    <property type="match status" value="1"/>
</dbReference>
<organism evidence="12 13">
    <name type="scientific">Mortierella alpina</name>
    <name type="common">Oleaginous fungus</name>
    <name type="synonym">Mortierella renispora</name>
    <dbReference type="NCBI Taxonomy" id="64518"/>
    <lineage>
        <taxon>Eukaryota</taxon>
        <taxon>Fungi</taxon>
        <taxon>Fungi incertae sedis</taxon>
        <taxon>Mucoromycota</taxon>
        <taxon>Mortierellomycotina</taxon>
        <taxon>Mortierellomycetes</taxon>
        <taxon>Mortierellales</taxon>
        <taxon>Mortierellaceae</taxon>
        <taxon>Mortierella</taxon>
    </lineage>
</organism>
<name>A0A9P8D3G6_MORAP</name>
<dbReference type="Pfam" id="PF22785">
    <property type="entry name" value="Tc-R-P"/>
    <property type="match status" value="1"/>
</dbReference>
<dbReference type="GO" id="GO:0005737">
    <property type="term" value="C:cytoplasm"/>
    <property type="evidence" value="ECO:0007669"/>
    <property type="project" value="UniProtKB-ARBA"/>
</dbReference>
<dbReference type="GO" id="GO:0004725">
    <property type="term" value="F:protein tyrosine phosphatase activity"/>
    <property type="evidence" value="ECO:0007669"/>
    <property type="project" value="UniProtKB-EC"/>
</dbReference>
<evidence type="ECO:0000259" key="11">
    <source>
        <dbReference type="PROSITE" id="PS50056"/>
    </source>
</evidence>
<evidence type="ECO:0000256" key="3">
    <source>
        <dbReference type="ARBA" id="ARBA00022481"/>
    </source>
</evidence>
<comment type="catalytic activity">
    <reaction evidence="9">
        <text>O-phospho-L-tyrosyl-[protein] + H2O = L-tyrosyl-[protein] + phosphate</text>
        <dbReference type="Rhea" id="RHEA:10684"/>
        <dbReference type="Rhea" id="RHEA-COMP:10136"/>
        <dbReference type="Rhea" id="RHEA-COMP:20101"/>
        <dbReference type="ChEBI" id="CHEBI:15377"/>
        <dbReference type="ChEBI" id="CHEBI:43474"/>
        <dbReference type="ChEBI" id="CHEBI:46858"/>
        <dbReference type="ChEBI" id="CHEBI:61978"/>
        <dbReference type="EC" id="3.1.3.48"/>
    </reaction>
</comment>
<feature type="region of interest" description="Disordered" evidence="10">
    <location>
        <begin position="159"/>
        <end position="194"/>
    </location>
</feature>
<evidence type="ECO:0000313" key="12">
    <source>
        <dbReference type="EMBL" id="KAG9327699.1"/>
    </source>
</evidence>
<dbReference type="Gene3D" id="3.90.190.10">
    <property type="entry name" value="Protein tyrosine phosphatase superfamily"/>
    <property type="match status" value="1"/>
</dbReference>